<gene>
    <name evidence="2" type="ORF">PXEA_LOCUS35473</name>
</gene>
<evidence type="ECO:0000313" key="2">
    <source>
        <dbReference type="EMBL" id="VEL42033.1"/>
    </source>
</evidence>
<sequence>MNPRRLLVELTFESLHPTLPLKMDVSSIIVKQETPRNPTFLQSSKEEGFLEPWSPIIRGRVGVTNLPPPLGEGPAPLVACVPRALGALSICQALRPPAPLPSARHDQPPTDRRTVWPNGTTKTGRGDWRTRRGRGQTTVSGRACTSNEPDAGLVYGSHTKMSEVRQLLWTQPLTLDGSEKTPTAQIVFRHGDPKKFVILQSASQTLIHYLPTTPTLGRHHTFNTIPPLSPRKCVRMRICAYSYSYVVFARPSNFALAHTARLVYNGDMF</sequence>
<keyword evidence="3" id="KW-1185">Reference proteome</keyword>
<evidence type="ECO:0000256" key="1">
    <source>
        <dbReference type="SAM" id="MobiDB-lite"/>
    </source>
</evidence>
<dbReference type="EMBL" id="CAAALY010272262">
    <property type="protein sequence ID" value="VEL42033.1"/>
    <property type="molecule type" value="Genomic_DNA"/>
</dbReference>
<feature type="region of interest" description="Disordered" evidence="1">
    <location>
        <begin position="99"/>
        <end position="145"/>
    </location>
</feature>
<protein>
    <submittedName>
        <fullName evidence="2">Uncharacterized protein</fullName>
    </submittedName>
</protein>
<dbReference type="AlphaFoldDB" id="A0A3S5BBI3"/>
<comment type="caution">
    <text evidence="2">The sequence shown here is derived from an EMBL/GenBank/DDBJ whole genome shotgun (WGS) entry which is preliminary data.</text>
</comment>
<name>A0A3S5BBI3_9PLAT</name>
<organism evidence="2 3">
    <name type="scientific">Protopolystoma xenopodis</name>
    <dbReference type="NCBI Taxonomy" id="117903"/>
    <lineage>
        <taxon>Eukaryota</taxon>
        <taxon>Metazoa</taxon>
        <taxon>Spiralia</taxon>
        <taxon>Lophotrochozoa</taxon>
        <taxon>Platyhelminthes</taxon>
        <taxon>Monogenea</taxon>
        <taxon>Polyopisthocotylea</taxon>
        <taxon>Polystomatidea</taxon>
        <taxon>Polystomatidae</taxon>
        <taxon>Protopolystoma</taxon>
    </lineage>
</organism>
<proteinExistence type="predicted"/>
<feature type="compositionally biased region" description="Basic and acidic residues" evidence="1">
    <location>
        <begin position="103"/>
        <end position="114"/>
    </location>
</feature>
<evidence type="ECO:0000313" key="3">
    <source>
        <dbReference type="Proteomes" id="UP000784294"/>
    </source>
</evidence>
<reference evidence="2" key="1">
    <citation type="submission" date="2018-11" db="EMBL/GenBank/DDBJ databases">
        <authorList>
            <consortium name="Pathogen Informatics"/>
        </authorList>
    </citation>
    <scope>NUCLEOTIDE SEQUENCE</scope>
</reference>
<dbReference type="Proteomes" id="UP000784294">
    <property type="component" value="Unassembled WGS sequence"/>
</dbReference>
<accession>A0A3S5BBI3</accession>